<feature type="region of interest" description="Disordered" evidence="1">
    <location>
        <begin position="717"/>
        <end position="739"/>
    </location>
</feature>
<feature type="compositionally biased region" description="Acidic residues" evidence="1">
    <location>
        <begin position="965"/>
        <end position="979"/>
    </location>
</feature>
<evidence type="ECO:0000256" key="1">
    <source>
        <dbReference type="SAM" id="MobiDB-lite"/>
    </source>
</evidence>
<feature type="region of interest" description="Disordered" evidence="1">
    <location>
        <begin position="1"/>
        <end position="51"/>
    </location>
</feature>
<comment type="caution">
    <text evidence="2">The sequence shown here is derived from an EMBL/GenBank/DDBJ whole genome shotgun (WGS) entry which is preliminary data.</text>
</comment>
<reference evidence="2 3" key="1">
    <citation type="journal article" date="2020" name="Genome Biol. Evol.">
        <title>A new high-quality draft genome assembly of the Chinese cordyceps Ophiocordyceps sinensis.</title>
        <authorList>
            <person name="Shu R."/>
            <person name="Zhang J."/>
            <person name="Meng Q."/>
            <person name="Zhang H."/>
            <person name="Zhou G."/>
            <person name="Li M."/>
            <person name="Wu P."/>
            <person name="Zhao Y."/>
            <person name="Chen C."/>
            <person name="Qin Q."/>
        </authorList>
    </citation>
    <scope>NUCLEOTIDE SEQUENCE [LARGE SCALE GENOMIC DNA]</scope>
    <source>
        <strain evidence="2 3">IOZ07</strain>
    </source>
</reference>
<feature type="region of interest" description="Disordered" evidence="1">
    <location>
        <begin position="81"/>
        <end position="100"/>
    </location>
</feature>
<feature type="compositionally biased region" description="Pro residues" evidence="1">
    <location>
        <begin position="723"/>
        <end position="739"/>
    </location>
</feature>
<dbReference type="Proteomes" id="UP000557566">
    <property type="component" value="Unassembled WGS sequence"/>
</dbReference>
<feature type="compositionally biased region" description="Low complexity" evidence="1">
    <location>
        <begin position="1070"/>
        <end position="1079"/>
    </location>
</feature>
<protein>
    <submittedName>
        <fullName evidence="2">Uncharacterized protein</fullName>
    </submittedName>
</protein>
<feature type="compositionally biased region" description="Low complexity" evidence="1">
    <location>
        <begin position="14"/>
        <end position="29"/>
    </location>
</feature>
<keyword evidence="3" id="KW-1185">Reference proteome</keyword>
<dbReference type="OrthoDB" id="4850289at2759"/>
<proteinExistence type="predicted"/>
<feature type="compositionally biased region" description="Low complexity" evidence="1">
    <location>
        <begin position="992"/>
        <end position="1011"/>
    </location>
</feature>
<feature type="region of interest" description="Disordered" evidence="1">
    <location>
        <begin position="958"/>
        <end position="1136"/>
    </location>
</feature>
<evidence type="ECO:0000313" key="3">
    <source>
        <dbReference type="Proteomes" id="UP000557566"/>
    </source>
</evidence>
<feature type="compositionally biased region" description="Basic and acidic residues" evidence="1">
    <location>
        <begin position="1024"/>
        <end position="1039"/>
    </location>
</feature>
<name>A0A8H4PMK0_9HYPO</name>
<feature type="compositionally biased region" description="Basic residues" evidence="1">
    <location>
        <begin position="1125"/>
        <end position="1136"/>
    </location>
</feature>
<organism evidence="2 3">
    <name type="scientific">Ophiocordyceps sinensis</name>
    <dbReference type="NCBI Taxonomy" id="72228"/>
    <lineage>
        <taxon>Eukaryota</taxon>
        <taxon>Fungi</taxon>
        <taxon>Dikarya</taxon>
        <taxon>Ascomycota</taxon>
        <taxon>Pezizomycotina</taxon>
        <taxon>Sordariomycetes</taxon>
        <taxon>Hypocreomycetidae</taxon>
        <taxon>Hypocreales</taxon>
        <taxon>Ophiocordycipitaceae</taxon>
        <taxon>Ophiocordyceps</taxon>
    </lineage>
</organism>
<gene>
    <name evidence="2" type="ORF">G6O67_004128</name>
</gene>
<feature type="compositionally biased region" description="Polar residues" evidence="1">
    <location>
        <begin position="83"/>
        <end position="93"/>
    </location>
</feature>
<dbReference type="AlphaFoldDB" id="A0A8H4PMK0"/>
<evidence type="ECO:0000313" key="2">
    <source>
        <dbReference type="EMBL" id="KAF4507652.1"/>
    </source>
</evidence>
<feature type="region of interest" description="Disordered" evidence="1">
    <location>
        <begin position="838"/>
        <end position="932"/>
    </location>
</feature>
<accession>A0A8H4PMK0</accession>
<dbReference type="EMBL" id="JAAVMX010000005">
    <property type="protein sequence ID" value="KAF4507652.1"/>
    <property type="molecule type" value="Genomic_DNA"/>
</dbReference>
<sequence length="1136" mass="123856">MSATRPSMGRESLRQSLGRQSLGSQSLGRHSLGLATPGRLSDLNTPSRCRASWKPMTSSPWAYEFQTMWDRLNSDYDADDAVETSQEACSSPTVGRHGAEEADVELPDVTAQYEGEADFGSIFSMASDPEDERWVPMYGFQGAVHFVAGNWDSFRSAVRRLLSLPEPNAGAGAEADREPYTLVHYDEADGSIVEVNDDLFMGNESPGIDYLTKHFVNKTDDHDLYYNDTGTDVDINTRTASRVPSPGIQHSAFFVHFRDERTPRLWQPTNGQLLTDVSRIVYHASQDQPTPPPPSCAYVSFPKTAGGPDGRHAGSWDAAQSTAAVRTAVDVLVGQRCHDVFRFHTDFGDGAEDGTSISYGLATLRPGDVHALHALQRRAASRAPDEPPRDVHLEHRHLADDHVALVLPGFHPRAGECVSLITVADLKARGVSSAPRTLTSTPQLVLPGAAAAAAARIRIMVARFQDAVSDEAVRNADCATELRSVRLLVGSPGDGSELRHQRQLLLPLRDKPGAILDPVAAHALSALADAPPRSILIFPEYRRRDTRMMAGWKNDAEHEPEDHDDRNSVALPALGSSAAEFREHVAQLCRLVPLSGDNSLTYDPRVHHVSIRPLAPATSSDEQGTARDARFESAMFYLGPDATDDDWFRVRAQIPTRKAVINLCPQTKNLDWRMSVARANIWGPRYGRVVAAPEKQEALVPFYRTPVARRNGTLEDVFAPKTRPTPTPTRPETRPPPVPPPVFQTPPAVQEKPEAHIQCPFKGCDFTAWETDQQRGRLALDAHALMRHFARQCLWCDERLGDDDERDYHLRTRHHDELMAIIGATSKNAREARAGTVVARERGETAVPREMAQPGMARDQVRDAAPRSSASPANQEQDEEANKEYRPVVVAVEDEETEREDSPAAPLNDDDKENNPADLLGRTGLVPSASLSPRSREHWAIGLRFNVALAALVDAENEQQRDSADDFEVYQDVEQDEGGGGEGSQTLAGRGALAELPTALDDAAATTLQAEQEVDQAGVANEGHGSDKAPEAKKGAETRGKKRGRLVADERGEDAAADEAPAKRTKTAKGARATRATGANKKPSTAQKKRKAPGASTSAPVDDDAPPPPKRARKQRGPPAEPTRRSARLRGKAGGG</sequence>